<gene>
    <name evidence="8" type="ORF">ACFPKY_10145</name>
</gene>
<keyword evidence="5" id="KW-0812">Transmembrane</keyword>
<protein>
    <submittedName>
        <fullName evidence="8">Sensor histidine kinase</fullName>
    </submittedName>
</protein>
<proteinExistence type="predicted"/>
<name>A0ABW0MZX0_9ACTN</name>
<keyword evidence="3" id="KW-0902">Two-component regulatory system</keyword>
<keyword evidence="1" id="KW-0808">Transferase</keyword>
<organism evidence="8 9">
    <name type="scientific">Nocardioides caricicola</name>
    <dbReference type="NCBI Taxonomy" id="634770"/>
    <lineage>
        <taxon>Bacteria</taxon>
        <taxon>Bacillati</taxon>
        <taxon>Actinomycetota</taxon>
        <taxon>Actinomycetes</taxon>
        <taxon>Propionibacteriales</taxon>
        <taxon>Nocardioidaceae</taxon>
        <taxon>Nocardioides</taxon>
    </lineage>
</organism>
<feature type="transmembrane region" description="Helical" evidence="5">
    <location>
        <begin position="216"/>
        <end position="236"/>
    </location>
</feature>
<evidence type="ECO:0000256" key="3">
    <source>
        <dbReference type="ARBA" id="ARBA00023012"/>
    </source>
</evidence>
<comment type="caution">
    <text evidence="8">The sequence shown here is derived from an EMBL/GenBank/DDBJ whole genome shotgun (WGS) entry which is preliminary data.</text>
</comment>
<dbReference type="SUPFAM" id="SSF55874">
    <property type="entry name" value="ATPase domain of HSP90 chaperone/DNA topoisomerase II/histidine kinase"/>
    <property type="match status" value="1"/>
</dbReference>
<dbReference type="Proteomes" id="UP001595956">
    <property type="component" value="Unassembled WGS sequence"/>
</dbReference>
<keyword evidence="5" id="KW-1133">Transmembrane helix</keyword>
<feature type="domain" description="Signal transduction histidine kinase subgroup 3 dimerisation and phosphoacceptor" evidence="7">
    <location>
        <begin position="469"/>
        <end position="535"/>
    </location>
</feature>
<dbReference type="InterPro" id="IPR050482">
    <property type="entry name" value="Sensor_HK_TwoCompSys"/>
</dbReference>
<feature type="domain" description="Histidine kinase/HSP90-like ATPase" evidence="6">
    <location>
        <begin position="579"/>
        <end position="663"/>
    </location>
</feature>
<feature type="transmembrane region" description="Helical" evidence="5">
    <location>
        <begin position="92"/>
        <end position="115"/>
    </location>
</feature>
<dbReference type="PANTHER" id="PTHR24421">
    <property type="entry name" value="NITRATE/NITRITE SENSOR PROTEIN NARX-RELATED"/>
    <property type="match status" value="1"/>
</dbReference>
<feature type="transmembrane region" description="Helical" evidence="5">
    <location>
        <begin position="63"/>
        <end position="85"/>
    </location>
</feature>
<keyword evidence="5" id="KW-0472">Membrane</keyword>
<keyword evidence="2 8" id="KW-0418">Kinase</keyword>
<reference evidence="9" key="1">
    <citation type="journal article" date="2019" name="Int. J. Syst. Evol. Microbiol.">
        <title>The Global Catalogue of Microorganisms (GCM) 10K type strain sequencing project: providing services to taxonomists for standard genome sequencing and annotation.</title>
        <authorList>
            <consortium name="The Broad Institute Genomics Platform"/>
            <consortium name="The Broad Institute Genome Sequencing Center for Infectious Disease"/>
            <person name="Wu L."/>
            <person name="Ma J."/>
        </authorList>
    </citation>
    <scope>NUCLEOTIDE SEQUENCE [LARGE SCALE GENOMIC DNA]</scope>
    <source>
        <strain evidence="9">KACC 13778</strain>
    </source>
</reference>
<feature type="transmembrane region" description="Helical" evidence="5">
    <location>
        <begin position="34"/>
        <end position="57"/>
    </location>
</feature>
<feature type="transmembrane region" description="Helical" evidence="5">
    <location>
        <begin position="280"/>
        <end position="305"/>
    </location>
</feature>
<dbReference type="Gene3D" id="3.30.565.10">
    <property type="entry name" value="Histidine kinase-like ATPase, C-terminal domain"/>
    <property type="match status" value="1"/>
</dbReference>
<dbReference type="Gene3D" id="1.20.5.1930">
    <property type="match status" value="1"/>
</dbReference>
<feature type="transmembrane region" description="Helical" evidence="5">
    <location>
        <begin position="248"/>
        <end position="268"/>
    </location>
</feature>
<dbReference type="InterPro" id="IPR011712">
    <property type="entry name" value="Sig_transdc_His_kin_sub3_dim/P"/>
</dbReference>
<dbReference type="InterPro" id="IPR036890">
    <property type="entry name" value="HATPase_C_sf"/>
</dbReference>
<evidence type="ECO:0000259" key="6">
    <source>
        <dbReference type="Pfam" id="PF02518"/>
    </source>
</evidence>
<feature type="transmembrane region" description="Helical" evidence="5">
    <location>
        <begin position="158"/>
        <end position="178"/>
    </location>
</feature>
<dbReference type="CDD" id="cd16917">
    <property type="entry name" value="HATPase_UhpB-NarQ-NarX-like"/>
    <property type="match status" value="1"/>
</dbReference>
<feature type="transmembrane region" description="Helical" evidence="5">
    <location>
        <begin position="135"/>
        <end position="151"/>
    </location>
</feature>
<dbReference type="RefSeq" id="WP_345172603.1">
    <property type="nucleotide sequence ID" value="NZ_BAABFQ010000003.1"/>
</dbReference>
<evidence type="ECO:0000313" key="8">
    <source>
        <dbReference type="EMBL" id="MFC5493465.1"/>
    </source>
</evidence>
<evidence type="ECO:0000259" key="7">
    <source>
        <dbReference type="Pfam" id="PF07730"/>
    </source>
</evidence>
<accession>A0ABW0MZX0</accession>
<dbReference type="EMBL" id="JBHSMD010000002">
    <property type="protein sequence ID" value="MFC5493465.1"/>
    <property type="molecule type" value="Genomic_DNA"/>
</dbReference>
<evidence type="ECO:0000256" key="5">
    <source>
        <dbReference type="SAM" id="Phobius"/>
    </source>
</evidence>
<dbReference type="Pfam" id="PF02518">
    <property type="entry name" value="HATPase_c"/>
    <property type="match status" value="1"/>
</dbReference>
<evidence type="ECO:0000313" key="9">
    <source>
        <dbReference type="Proteomes" id="UP001595956"/>
    </source>
</evidence>
<sequence>MSADTTPSTAPPRPVILLTEGGTRQYSGVGRARAAAAIAVVSWALAVVAVVLMFVGRPVIDELLWFFVVDASVACVYGTVAAVTLSRRAHPVPWLLGLAAVGGGLAAFGYAYEVWSARPGGLEPNETLAMLQNTAWVPGTIALFLVVPWLVRDHPLGWEWLGVLAGSAVTTAITLAAVFEWEQILSLFRVSIGLGLLTAAVVELRHRFGPAEERNGLGWLALGTTILAVSFVPVVSPQTWLPFWTTPILHLVSQTIFPAAVLVAVLRNRMWGLRLVVSRAVLAGLLAAGLLGLYIVTTLVLTRLLPSSDGLAHLLAAGAVAVAVQPARLVAARRVHALVYGDATDPSRVVRRLGSQLVGSTSVEELLSGVTEDIGRSMRLESVTVDAEGIDPVRWGRPTEAPTSVDLRHRGERVGVIEVSPLPGEALSARDLTTLRDLSSVVAAAVAVARAGADLAEMRLRLAAARLEERRVLRREIHDGLGPSLAGIRLGLQGARNLLATDPEAGQVLLARLQDEVDAATNGVRSLSHHLLPPVLDELGLGAALTELAGRYDGSGLHVDVECDRLEGLDPQVAAAAYGIASEATTNVARHADATHCWISAVRHVDGFLLLVIADDGRGVSADVTPGVGSRSMRERAEEQGGSLDVRPRPGGGTEVHATIPLEVARA</sequence>
<keyword evidence="9" id="KW-1185">Reference proteome</keyword>
<feature type="transmembrane region" description="Helical" evidence="5">
    <location>
        <begin position="184"/>
        <end position="204"/>
    </location>
</feature>
<dbReference type="InterPro" id="IPR003594">
    <property type="entry name" value="HATPase_dom"/>
</dbReference>
<dbReference type="Pfam" id="PF07730">
    <property type="entry name" value="HisKA_3"/>
    <property type="match status" value="1"/>
</dbReference>
<evidence type="ECO:0000256" key="4">
    <source>
        <dbReference type="SAM" id="MobiDB-lite"/>
    </source>
</evidence>
<dbReference type="PANTHER" id="PTHR24421:SF59">
    <property type="entry name" value="OXYGEN SENSOR HISTIDINE KINASE NREB"/>
    <property type="match status" value="1"/>
</dbReference>
<dbReference type="GO" id="GO:0016301">
    <property type="term" value="F:kinase activity"/>
    <property type="evidence" value="ECO:0007669"/>
    <property type="project" value="UniProtKB-KW"/>
</dbReference>
<feature type="region of interest" description="Disordered" evidence="4">
    <location>
        <begin position="624"/>
        <end position="655"/>
    </location>
</feature>
<evidence type="ECO:0000256" key="1">
    <source>
        <dbReference type="ARBA" id="ARBA00022679"/>
    </source>
</evidence>
<evidence type="ECO:0000256" key="2">
    <source>
        <dbReference type="ARBA" id="ARBA00022777"/>
    </source>
</evidence>